<organism evidence="6 7">
    <name type="scientific">Actinidia chinensis var. chinensis</name>
    <name type="common">Chinese soft-hair kiwi</name>
    <dbReference type="NCBI Taxonomy" id="1590841"/>
    <lineage>
        <taxon>Eukaryota</taxon>
        <taxon>Viridiplantae</taxon>
        <taxon>Streptophyta</taxon>
        <taxon>Embryophyta</taxon>
        <taxon>Tracheophyta</taxon>
        <taxon>Spermatophyta</taxon>
        <taxon>Magnoliopsida</taxon>
        <taxon>eudicotyledons</taxon>
        <taxon>Gunneridae</taxon>
        <taxon>Pentapetalae</taxon>
        <taxon>asterids</taxon>
        <taxon>Ericales</taxon>
        <taxon>Actinidiaceae</taxon>
        <taxon>Actinidia</taxon>
    </lineage>
</organism>
<dbReference type="Gramene" id="PSR96241">
    <property type="protein sequence ID" value="PSR96241"/>
    <property type="gene ID" value="CEY00_Acc22376"/>
</dbReference>
<evidence type="ECO:0000259" key="5">
    <source>
        <dbReference type="PROSITE" id="PS50119"/>
    </source>
</evidence>
<dbReference type="Proteomes" id="UP000241394">
    <property type="component" value="Chromosome LG23"/>
</dbReference>
<dbReference type="InParanoid" id="A0A2R6PT19"/>
<dbReference type="GO" id="GO:0008270">
    <property type="term" value="F:zinc ion binding"/>
    <property type="evidence" value="ECO:0007669"/>
    <property type="project" value="UniProtKB-KW"/>
</dbReference>
<protein>
    <submittedName>
        <fullName evidence="6">B-box zinc finger protein</fullName>
    </submittedName>
</protein>
<evidence type="ECO:0000256" key="1">
    <source>
        <dbReference type="ARBA" id="ARBA00022723"/>
    </source>
</evidence>
<dbReference type="FunCoup" id="A0A2R6PT19">
    <property type="interactions" value="41"/>
</dbReference>
<dbReference type="Pfam" id="PF00643">
    <property type="entry name" value="zf-B_box"/>
    <property type="match status" value="1"/>
</dbReference>
<dbReference type="PANTHER" id="PTHR31717:SF81">
    <property type="entry name" value="B-BOX ZINC FINGER PROTEIN 32-LIKE"/>
    <property type="match status" value="1"/>
</dbReference>
<keyword evidence="2 4" id="KW-0863">Zinc-finger</keyword>
<dbReference type="InterPro" id="IPR049808">
    <property type="entry name" value="CONSTANS-like_Bbox1"/>
</dbReference>
<evidence type="ECO:0000256" key="3">
    <source>
        <dbReference type="ARBA" id="ARBA00022833"/>
    </source>
</evidence>
<dbReference type="OMA" id="CELASMC"/>
<evidence type="ECO:0000256" key="4">
    <source>
        <dbReference type="PROSITE-ProRule" id="PRU00024"/>
    </source>
</evidence>
<dbReference type="AlphaFoldDB" id="A0A2R6PT19"/>
<reference evidence="7" key="2">
    <citation type="journal article" date="2018" name="BMC Genomics">
        <title>A manually annotated Actinidia chinensis var. chinensis (kiwifruit) genome highlights the challenges associated with draft genomes and gene prediction in plants.</title>
        <authorList>
            <person name="Pilkington S.M."/>
            <person name="Crowhurst R."/>
            <person name="Hilario E."/>
            <person name="Nardozza S."/>
            <person name="Fraser L."/>
            <person name="Peng Y."/>
            <person name="Gunaseelan K."/>
            <person name="Simpson R."/>
            <person name="Tahir J."/>
            <person name="Deroles S.C."/>
            <person name="Templeton K."/>
            <person name="Luo Z."/>
            <person name="Davy M."/>
            <person name="Cheng C."/>
            <person name="McNeilage M."/>
            <person name="Scaglione D."/>
            <person name="Liu Y."/>
            <person name="Zhang Q."/>
            <person name="Datson P."/>
            <person name="De Silva N."/>
            <person name="Gardiner S.E."/>
            <person name="Bassett H."/>
            <person name="Chagne D."/>
            <person name="McCallum J."/>
            <person name="Dzierzon H."/>
            <person name="Deng C."/>
            <person name="Wang Y.Y."/>
            <person name="Barron L."/>
            <person name="Manako K."/>
            <person name="Bowen J."/>
            <person name="Foster T.M."/>
            <person name="Erridge Z.A."/>
            <person name="Tiffin H."/>
            <person name="Waite C.N."/>
            <person name="Davies K.M."/>
            <person name="Grierson E.P."/>
            <person name="Laing W.A."/>
            <person name="Kirk R."/>
            <person name="Chen X."/>
            <person name="Wood M."/>
            <person name="Montefiori M."/>
            <person name="Brummell D.A."/>
            <person name="Schwinn K.E."/>
            <person name="Catanach A."/>
            <person name="Fullerton C."/>
            <person name="Li D."/>
            <person name="Meiyalaghan S."/>
            <person name="Nieuwenhuizen N."/>
            <person name="Read N."/>
            <person name="Prakash R."/>
            <person name="Hunter D."/>
            <person name="Zhang H."/>
            <person name="McKenzie M."/>
            <person name="Knabel M."/>
            <person name="Harris A."/>
            <person name="Allan A.C."/>
            <person name="Gleave A."/>
            <person name="Chen A."/>
            <person name="Janssen B.J."/>
            <person name="Plunkett B."/>
            <person name="Ampomah-Dwamena C."/>
            <person name="Voogd C."/>
            <person name="Leif D."/>
            <person name="Lafferty D."/>
            <person name="Souleyre E.J.F."/>
            <person name="Varkonyi-Gasic E."/>
            <person name="Gambi F."/>
            <person name="Hanley J."/>
            <person name="Yao J.L."/>
            <person name="Cheung J."/>
            <person name="David K.M."/>
            <person name="Warren B."/>
            <person name="Marsh K."/>
            <person name="Snowden K.C."/>
            <person name="Lin-Wang K."/>
            <person name="Brian L."/>
            <person name="Martinez-Sanchez M."/>
            <person name="Wang M."/>
            <person name="Ileperuma N."/>
            <person name="Macnee N."/>
            <person name="Campin R."/>
            <person name="McAtee P."/>
            <person name="Drummond R.S.M."/>
            <person name="Espley R.V."/>
            <person name="Ireland H.S."/>
            <person name="Wu R."/>
            <person name="Atkinson R.G."/>
            <person name="Karunairetnam S."/>
            <person name="Bulley S."/>
            <person name="Chunkath S."/>
            <person name="Hanley Z."/>
            <person name="Storey R."/>
            <person name="Thrimawithana A.H."/>
            <person name="Thomson S."/>
            <person name="David C."/>
            <person name="Testolin R."/>
            <person name="Huang H."/>
            <person name="Hellens R.P."/>
            <person name="Schaffer R.J."/>
        </authorList>
    </citation>
    <scope>NUCLEOTIDE SEQUENCE [LARGE SCALE GENOMIC DNA]</scope>
    <source>
        <strain evidence="7">cv. Red5</strain>
    </source>
</reference>
<dbReference type="CDD" id="cd19821">
    <property type="entry name" value="Bbox1_BBX-like"/>
    <property type="match status" value="1"/>
</dbReference>
<dbReference type="EMBL" id="NKQK01000023">
    <property type="protein sequence ID" value="PSR96241.1"/>
    <property type="molecule type" value="Genomic_DNA"/>
</dbReference>
<evidence type="ECO:0000256" key="2">
    <source>
        <dbReference type="ARBA" id="ARBA00022771"/>
    </source>
</evidence>
<dbReference type="PANTHER" id="PTHR31717">
    <property type="entry name" value="ZINC FINGER PROTEIN CONSTANS-LIKE 10"/>
    <property type="match status" value="1"/>
</dbReference>
<dbReference type="PROSITE" id="PS50119">
    <property type="entry name" value="ZF_BBOX"/>
    <property type="match status" value="1"/>
</dbReference>
<evidence type="ECO:0000313" key="6">
    <source>
        <dbReference type="EMBL" id="PSR96241.1"/>
    </source>
</evidence>
<name>A0A2R6PT19_ACTCC</name>
<gene>
    <name evidence="6" type="ORF">CEY00_Acc22376</name>
</gene>
<accession>A0A2R6PT19</accession>
<keyword evidence="7" id="KW-1185">Reference proteome</keyword>
<comment type="caution">
    <text evidence="6">The sequence shown here is derived from an EMBL/GenBank/DDBJ whole genome shotgun (WGS) entry which is preliminary data.</text>
</comment>
<reference evidence="6 7" key="1">
    <citation type="submission" date="2017-07" db="EMBL/GenBank/DDBJ databases">
        <title>An improved, manually edited Actinidia chinensis var. chinensis (kiwifruit) genome highlights the challenges associated with draft genomes and gene prediction in plants.</title>
        <authorList>
            <person name="Pilkington S."/>
            <person name="Crowhurst R."/>
            <person name="Hilario E."/>
            <person name="Nardozza S."/>
            <person name="Fraser L."/>
            <person name="Peng Y."/>
            <person name="Gunaseelan K."/>
            <person name="Simpson R."/>
            <person name="Tahir J."/>
            <person name="Deroles S."/>
            <person name="Templeton K."/>
            <person name="Luo Z."/>
            <person name="Davy M."/>
            <person name="Cheng C."/>
            <person name="Mcneilage M."/>
            <person name="Scaglione D."/>
            <person name="Liu Y."/>
            <person name="Zhang Q."/>
            <person name="Datson P."/>
            <person name="De Silva N."/>
            <person name="Gardiner S."/>
            <person name="Bassett H."/>
            <person name="Chagne D."/>
            <person name="Mccallum J."/>
            <person name="Dzierzon H."/>
            <person name="Deng C."/>
            <person name="Wang Y.-Y."/>
            <person name="Barron N."/>
            <person name="Manako K."/>
            <person name="Bowen J."/>
            <person name="Foster T."/>
            <person name="Erridge Z."/>
            <person name="Tiffin H."/>
            <person name="Waite C."/>
            <person name="Davies K."/>
            <person name="Grierson E."/>
            <person name="Laing W."/>
            <person name="Kirk R."/>
            <person name="Chen X."/>
            <person name="Wood M."/>
            <person name="Montefiori M."/>
            <person name="Brummell D."/>
            <person name="Schwinn K."/>
            <person name="Catanach A."/>
            <person name="Fullerton C."/>
            <person name="Li D."/>
            <person name="Meiyalaghan S."/>
            <person name="Nieuwenhuizen N."/>
            <person name="Read N."/>
            <person name="Prakash R."/>
            <person name="Hunter D."/>
            <person name="Zhang H."/>
            <person name="Mckenzie M."/>
            <person name="Knabel M."/>
            <person name="Harris A."/>
            <person name="Allan A."/>
            <person name="Chen A."/>
            <person name="Janssen B."/>
            <person name="Plunkett B."/>
            <person name="Dwamena C."/>
            <person name="Voogd C."/>
            <person name="Leif D."/>
            <person name="Lafferty D."/>
            <person name="Souleyre E."/>
            <person name="Varkonyi-Gasic E."/>
            <person name="Gambi F."/>
            <person name="Hanley J."/>
            <person name="Yao J.-L."/>
            <person name="Cheung J."/>
            <person name="David K."/>
            <person name="Warren B."/>
            <person name="Marsh K."/>
            <person name="Snowden K."/>
            <person name="Lin-Wang K."/>
            <person name="Brian L."/>
            <person name="Martinez-Sanchez M."/>
            <person name="Wang M."/>
            <person name="Ileperuma N."/>
            <person name="Macnee N."/>
            <person name="Campin R."/>
            <person name="Mcatee P."/>
            <person name="Drummond R."/>
            <person name="Espley R."/>
            <person name="Ireland H."/>
            <person name="Wu R."/>
            <person name="Atkinson R."/>
            <person name="Karunairetnam S."/>
            <person name="Bulley S."/>
            <person name="Chunkath S."/>
            <person name="Hanley Z."/>
            <person name="Storey R."/>
            <person name="Thrimawithana A."/>
            <person name="Thomson S."/>
            <person name="David C."/>
            <person name="Testolin R."/>
        </authorList>
    </citation>
    <scope>NUCLEOTIDE SEQUENCE [LARGE SCALE GENOMIC DNA]</scope>
    <source>
        <strain evidence="7">cv. Red5</strain>
        <tissue evidence="6">Young leaf</tissue>
    </source>
</reference>
<dbReference type="OrthoDB" id="153872at2759"/>
<dbReference type="STRING" id="1590841.A0A2R6PT19"/>
<keyword evidence="3" id="KW-0862">Zinc</keyword>
<sequence>MKGRGCELCDGEASLYCPSDSAFLCWNCDAKVHQANFLVARHVRRTVCSLCKSLTGNRISGAGSRLLHLICQSCSPADDLDHGLSSSSSSACISNAESCSKPPKKIDFDRLKTEKAVSSSSISTGNSNFPVMFTTEEETQGSRRIPTSPLRSKAEDILVNWCRKLGFGVHCAVAVPVASKGLGVLGWMECEWRVLPLRVRLAGWLWLCLRGRGCGDRSASTLQVLKRLEEISGVPAKLILAAASKLSRVFHKRRSPSHPPQEAWAESSV</sequence>
<keyword evidence="1" id="KW-0479">Metal-binding</keyword>
<feature type="domain" description="B box-type" evidence="5">
    <location>
        <begin position="1"/>
        <end position="47"/>
    </location>
</feature>
<dbReference type="InterPro" id="IPR000315">
    <property type="entry name" value="Znf_B-box"/>
</dbReference>
<evidence type="ECO:0000313" key="7">
    <source>
        <dbReference type="Proteomes" id="UP000241394"/>
    </source>
</evidence>
<dbReference type="SMART" id="SM00336">
    <property type="entry name" value="BBOX"/>
    <property type="match status" value="1"/>
</dbReference>
<proteinExistence type="predicted"/>